<feature type="region of interest" description="Disordered" evidence="1">
    <location>
        <begin position="135"/>
        <end position="180"/>
    </location>
</feature>
<feature type="compositionally biased region" description="Low complexity" evidence="1">
    <location>
        <begin position="145"/>
        <end position="158"/>
    </location>
</feature>
<comment type="caution">
    <text evidence="2">The sequence shown here is derived from an EMBL/GenBank/DDBJ whole genome shotgun (WGS) entry which is preliminary data.</text>
</comment>
<name>A0A8H7C9B5_9AGAR</name>
<dbReference type="EMBL" id="JACAZI010000034">
    <property type="protein sequence ID" value="KAF7328945.1"/>
    <property type="molecule type" value="Genomic_DNA"/>
</dbReference>
<feature type="region of interest" description="Disordered" evidence="1">
    <location>
        <begin position="1158"/>
        <end position="1529"/>
    </location>
</feature>
<feature type="compositionally biased region" description="Basic and acidic residues" evidence="1">
    <location>
        <begin position="171"/>
        <end position="180"/>
    </location>
</feature>
<proteinExistence type="predicted"/>
<feature type="region of interest" description="Disordered" evidence="1">
    <location>
        <begin position="246"/>
        <end position="311"/>
    </location>
</feature>
<evidence type="ECO:0000256" key="1">
    <source>
        <dbReference type="SAM" id="MobiDB-lite"/>
    </source>
</evidence>
<feature type="compositionally biased region" description="Polar residues" evidence="1">
    <location>
        <begin position="264"/>
        <end position="283"/>
    </location>
</feature>
<feature type="compositionally biased region" description="Polar residues" evidence="1">
    <location>
        <begin position="750"/>
        <end position="777"/>
    </location>
</feature>
<feature type="compositionally biased region" description="Polar residues" evidence="1">
    <location>
        <begin position="1237"/>
        <end position="1246"/>
    </location>
</feature>
<feature type="compositionally biased region" description="Polar residues" evidence="1">
    <location>
        <begin position="1266"/>
        <end position="1284"/>
    </location>
</feature>
<feature type="compositionally biased region" description="Acidic residues" evidence="1">
    <location>
        <begin position="553"/>
        <end position="568"/>
    </location>
</feature>
<feature type="region of interest" description="Disordered" evidence="1">
    <location>
        <begin position="1"/>
        <end position="46"/>
    </location>
</feature>
<feature type="region of interest" description="Disordered" evidence="1">
    <location>
        <begin position="595"/>
        <end position="696"/>
    </location>
</feature>
<feature type="compositionally biased region" description="Low complexity" evidence="1">
    <location>
        <begin position="721"/>
        <end position="738"/>
    </location>
</feature>
<feature type="compositionally biased region" description="Basic and acidic residues" evidence="1">
    <location>
        <begin position="832"/>
        <end position="844"/>
    </location>
</feature>
<feature type="compositionally biased region" description="Polar residues" evidence="1">
    <location>
        <begin position="1092"/>
        <end position="1106"/>
    </location>
</feature>
<feature type="compositionally biased region" description="Basic and acidic residues" evidence="1">
    <location>
        <begin position="1158"/>
        <end position="1167"/>
    </location>
</feature>
<feature type="compositionally biased region" description="Low complexity" evidence="1">
    <location>
        <begin position="995"/>
        <end position="1020"/>
    </location>
</feature>
<feature type="region of interest" description="Disordered" evidence="1">
    <location>
        <begin position="344"/>
        <end position="496"/>
    </location>
</feature>
<feature type="region of interest" description="Disordered" evidence="1">
    <location>
        <begin position="1088"/>
        <end position="1137"/>
    </location>
</feature>
<feature type="compositionally biased region" description="Basic and acidic residues" evidence="1">
    <location>
        <begin position="622"/>
        <end position="636"/>
    </location>
</feature>
<protein>
    <submittedName>
        <fullName evidence="2">Uncharacterized protein</fullName>
    </submittedName>
</protein>
<feature type="region of interest" description="Disordered" evidence="1">
    <location>
        <begin position="316"/>
        <end position="335"/>
    </location>
</feature>
<reference evidence="2" key="1">
    <citation type="submission" date="2020-05" db="EMBL/GenBank/DDBJ databases">
        <title>Mycena genomes resolve the evolution of fungal bioluminescence.</title>
        <authorList>
            <person name="Tsai I.J."/>
        </authorList>
    </citation>
    <scope>NUCLEOTIDE SEQUENCE</scope>
    <source>
        <strain evidence="2">CCC161011</strain>
    </source>
</reference>
<feature type="compositionally biased region" description="Basic and acidic residues" evidence="1">
    <location>
        <begin position="809"/>
        <end position="822"/>
    </location>
</feature>
<dbReference type="OrthoDB" id="3237291at2759"/>
<feature type="region of interest" description="Disordered" evidence="1">
    <location>
        <begin position="66"/>
        <end position="90"/>
    </location>
</feature>
<feature type="compositionally biased region" description="Low complexity" evidence="1">
    <location>
        <begin position="1357"/>
        <end position="1374"/>
    </location>
</feature>
<feature type="compositionally biased region" description="Low complexity" evidence="1">
    <location>
        <begin position="1421"/>
        <end position="1435"/>
    </location>
</feature>
<feature type="compositionally biased region" description="Low complexity" evidence="1">
    <location>
        <begin position="1250"/>
        <end position="1265"/>
    </location>
</feature>
<feature type="compositionally biased region" description="Basic and acidic residues" evidence="1">
    <location>
        <begin position="385"/>
        <end position="395"/>
    </location>
</feature>
<feature type="region of interest" description="Disordered" evidence="1">
    <location>
        <begin position="965"/>
        <end position="1060"/>
    </location>
</feature>
<organism evidence="2 3">
    <name type="scientific">Mycena venus</name>
    <dbReference type="NCBI Taxonomy" id="2733690"/>
    <lineage>
        <taxon>Eukaryota</taxon>
        <taxon>Fungi</taxon>
        <taxon>Dikarya</taxon>
        <taxon>Basidiomycota</taxon>
        <taxon>Agaricomycotina</taxon>
        <taxon>Agaricomycetes</taxon>
        <taxon>Agaricomycetidae</taxon>
        <taxon>Agaricales</taxon>
        <taxon>Marasmiineae</taxon>
        <taxon>Mycenaceae</taxon>
        <taxon>Mycena</taxon>
    </lineage>
</organism>
<feature type="compositionally biased region" description="Polar residues" evidence="1">
    <location>
        <begin position="246"/>
        <end position="257"/>
    </location>
</feature>
<dbReference type="Proteomes" id="UP000620124">
    <property type="component" value="Unassembled WGS sequence"/>
</dbReference>
<feature type="region of interest" description="Disordered" evidence="1">
    <location>
        <begin position="712"/>
        <end position="914"/>
    </location>
</feature>
<accession>A0A8H7C9B5</accession>
<feature type="compositionally biased region" description="Polar residues" evidence="1">
    <location>
        <begin position="893"/>
        <end position="914"/>
    </location>
</feature>
<evidence type="ECO:0000313" key="3">
    <source>
        <dbReference type="Proteomes" id="UP000620124"/>
    </source>
</evidence>
<feature type="region of interest" description="Disordered" evidence="1">
    <location>
        <begin position="509"/>
        <end position="574"/>
    </location>
</feature>
<evidence type="ECO:0000313" key="2">
    <source>
        <dbReference type="EMBL" id="KAF7328945.1"/>
    </source>
</evidence>
<sequence>MVRLDSMSLKERIAALQQKEDRDREQRARATSPQPPVTHGNGAPAVALPASASAGALRAKIAQFESKGPVPVPRGSFGMGAPPESAAPKRRADGMLYGNRMQPARIPSATLGVAGLARPSEAFSAVDPRAVPLPESLPGTPISPPASFSHTHSFSSAHADTHGHGHGHGHGGRETPEFLRPKEREDKKAIVQARGTAFNTALDIARKAEADIKAERRKSAHWLTPQHTGGALLPQFTGSSGITAQYTGGSGTLTPQNTGGGKLTPQNTGSSLTLAPQLTGNSILSSPPLSPLGGYSPRGFASPPMSPSRRERTISGLALDSSPSSNSKREARLSLFSPSMEPLTLGEVDADADGPLSPRVLIDGQDHDDNVFVAEPAEGLEEKEEERAETEKVEEQEPEVESTPTSVPTVDGEQEQEPAKDFVEETSPIPIPVAQTEPIPEPAPVPVVDPHTEPEREPAAAGELASIDTHTHTSRASIDTHASDAPSSPDSAYPGFDLDAHLRARAAGLHAHPHLTNSSTASLEDDSTPAPEGPNSRPSSVVSVDQPERSGFDDDVDRDPNGEGEDGEVFLPLPNTLHTHAFRAHLSTITERTSISWGGTEAGSPPGSAAWDGRFGVYAGDQDERRYSGGRDERWGAGEPDVEDRHRASVYTGDEAASNPPGSAFVDGFADADKERERERDGDGDGDGAEKKRDRFSVGGYAAARGAYGAFGNGNGGADMATVRPRPRPTASRPAYSAGSFGSLGALAQNLANSNGSGATYDSAVDTSTNPEFQTPSDAVIYSGVGSPYRLSGLTERGYTPSLRSRSSSHSEEVHGGEYEERGGEDDEEERGEERTEEAGREGVEPPTPTPPQGEGEDVDVDPRTPTEQQPEEQSHHDSLLSARDSMTVLSAAPSQRDSLSASQRDSFSSTHTQVISLRPLSVLSDGGSPSHVALAHRVPVAEEVAALGVARAVFIPSLRLTDSALDAEDPESQSPTQRSPRQLPTPPSQRPDLARSNSSPGAPRASSASASMPTPSQPRAAEELAPARRRYGYTTGVQRPHTEYIPPAPDSDEEGDVMGEFGTVSFGFGEGSTGKRGFRAVVHGRVREAGGSSSRPNGGSWSAGQSHDLGSWGSHQSGSDKRLPDMPPQTPLSPGYASADLAELLAEAAALEQRLERGELPGEALRRMSMRPPPRSSASANAGTVPPMPPIPQMHTSAEDAVRPARSSSLRSMNPLSRSRSDRRKDRNKEEKRAGPSSSMGNLLQMQDALSSSASAPAGFSADSNTSTSMPALTRSKSSSQVLTPIPVSPSPSSINEVPPTPPPKSPGSRYFSSFRRLASTNRGFPGGGRTSVSSSEDSMGLPTPPDGYDGLSVNASAGHHAAAGGAGHPASPQTNLSPHGSPHIGGIAWPTLASKKSVGSLGKSAASLAGKMWHRSRSKSNTSTVSSLSEGASSPPPPMPVPVPALPSPPVLKLDVNSNSPSPFVIPPIQTSLDGDDPLADSPTSSTPIADPLSSRLPPGNRAKRTRKNKIPPHITRPAARSRAYFQ</sequence>
<feature type="compositionally biased region" description="Low complexity" evidence="1">
    <location>
        <begin position="483"/>
        <end position="492"/>
    </location>
</feature>
<feature type="compositionally biased region" description="Polar residues" evidence="1">
    <location>
        <begin position="973"/>
        <end position="983"/>
    </location>
</feature>
<feature type="compositionally biased region" description="Basic and acidic residues" evidence="1">
    <location>
        <begin position="8"/>
        <end position="28"/>
    </location>
</feature>
<feature type="compositionally biased region" description="Pro residues" evidence="1">
    <location>
        <begin position="1436"/>
        <end position="1452"/>
    </location>
</feature>
<feature type="compositionally biased region" description="Basic residues" evidence="1">
    <location>
        <begin position="1504"/>
        <end position="1513"/>
    </location>
</feature>
<feature type="compositionally biased region" description="Basic and acidic residues" evidence="1">
    <location>
        <begin position="671"/>
        <end position="696"/>
    </location>
</feature>
<keyword evidence="3" id="KW-1185">Reference proteome</keyword>
<gene>
    <name evidence="2" type="ORF">MVEN_02524400</name>
</gene>
<feature type="compositionally biased region" description="Polar residues" evidence="1">
    <location>
        <begin position="1207"/>
        <end position="1217"/>
    </location>
</feature>
<feature type="compositionally biased region" description="Basic and acidic residues" evidence="1">
    <location>
        <begin position="1220"/>
        <end position="1235"/>
    </location>
</feature>